<sequence length="188" mass="20729">MCRPHAVDTHNGPMPPFDSNPFTAVLILHGLLAGVDVLLNHELLARLPYRSSAAREELLHAVREAMFAFLFLGLAWWTWHGAFAWLPTALLAAEVLISAYDTKIEGDTRTLPTPERILHVFLFINLGALIVLLGQQAGDWHALPTELAPARYGWAGWLLSALGIAAAAWTVRDGCAWLRLRNRPADAP</sequence>
<name>A0AA88CAM0_9BURK</name>
<reference evidence="2" key="2">
    <citation type="submission" date="2022-12" db="EMBL/GenBank/DDBJ databases">
        <authorList>
            <person name="Sun Q."/>
            <person name="Kim S."/>
        </authorList>
    </citation>
    <scope>NUCLEOTIDE SEQUENCE</scope>
    <source>
        <strain evidence="2">KCTC 12344</strain>
    </source>
</reference>
<gene>
    <name evidence="2" type="ORF">GCM10007388_44590</name>
</gene>
<evidence type="ECO:0000313" key="3">
    <source>
        <dbReference type="Proteomes" id="UP000619512"/>
    </source>
</evidence>
<comment type="caution">
    <text evidence="2">The sequence shown here is derived from an EMBL/GenBank/DDBJ whole genome shotgun (WGS) entry which is preliminary data.</text>
</comment>
<keyword evidence="1" id="KW-1133">Transmembrane helix</keyword>
<keyword evidence="1" id="KW-0472">Membrane</keyword>
<dbReference type="Proteomes" id="UP000619512">
    <property type="component" value="Unassembled WGS sequence"/>
</dbReference>
<organism evidence="2 3">
    <name type="scientific">Pseudoduganella plicata</name>
    <dbReference type="NCBI Taxonomy" id="321984"/>
    <lineage>
        <taxon>Bacteria</taxon>
        <taxon>Pseudomonadati</taxon>
        <taxon>Pseudomonadota</taxon>
        <taxon>Betaproteobacteria</taxon>
        <taxon>Burkholderiales</taxon>
        <taxon>Oxalobacteraceae</taxon>
        <taxon>Telluria group</taxon>
        <taxon>Pseudoduganella</taxon>
    </lineage>
</organism>
<evidence type="ECO:0000313" key="2">
    <source>
        <dbReference type="EMBL" id="GGZ06170.1"/>
    </source>
</evidence>
<feature type="transmembrane region" description="Helical" evidence="1">
    <location>
        <begin position="154"/>
        <end position="171"/>
    </location>
</feature>
<dbReference type="EMBL" id="BMWW01000010">
    <property type="protein sequence ID" value="GGZ06170.1"/>
    <property type="molecule type" value="Genomic_DNA"/>
</dbReference>
<proteinExistence type="predicted"/>
<feature type="transmembrane region" description="Helical" evidence="1">
    <location>
        <begin position="116"/>
        <end position="134"/>
    </location>
</feature>
<keyword evidence="1" id="KW-0812">Transmembrane</keyword>
<dbReference type="AlphaFoldDB" id="A0AA88CAM0"/>
<evidence type="ECO:0000256" key="1">
    <source>
        <dbReference type="SAM" id="Phobius"/>
    </source>
</evidence>
<feature type="transmembrane region" description="Helical" evidence="1">
    <location>
        <begin position="85"/>
        <end position="104"/>
    </location>
</feature>
<reference evidence="2" key="1">
    <citation type="journal article" date="2014" name="Int. J. Syst. Evol. Microbiol.">
        <title>Complete genome sequence of Corynebacterium casei LMG S-19264T (=DSM 44701T), isolated from a smear-ripened cheese.</title>
        <authorList>
            <consortium name="US DOE Joint Genome Institute (JGI-PGF)"/>
            <person name="Walter F."/>
            <person name="Albersmeier A."/>
            <person name="Kalinowski J."/>
            <person name="Ruckert C."/>
        </authorList>
    </citation>
    <scope>NUCLEOTIDE SEQUENCE</scope>
    <source>
        <strain evidence="2">KCTC 12344</strain>
    </source>
</reference>
<protein>
    <submittedName>
        <fullName evidence="2">Uncharacterized protein</fullName>
    </submittedName>
</protein>
<accession>A0AA88CAM0</accession>